<dbReference type="RefSeq" id="WP_145076374.1">
    <property type="nucleotide sequence ID" value="NZ_CP036298.1"/>
</dbReference>
<proteinExistence type="predicted"/>
<dbReference type="KEGG" id="ahel:Q31a_17300"/>
<evidence type="ECO:0000313" key="2">
    <source>
        <dbReference type="Proteomes" id="UP000318017"/>
    </source>
</evidence>
<gene>
    <name evidence="1" type="ORF">Q31a_17300</name>
</gene>
<sequence length="181" mass="19578">MPGRYTLLSKALATELATLLSDVSGLSVARRLLPLRDRTEFVQGETYVSVFAGDAGFEVLGRHGSVDDHEWEAIVCIQAAGPAPEPKSGSNAFGAVTQLVADDVDWGDSVFDLVERIKGFWRGETDEAPEGPLRDVALAGCVFTGLVHSPVYVPYHLEQLGILSVILQLTYLETTEGDEDE</sequence>
<protein>
    <submittedName>
        <fullName evidence="1">Uncharacterized protein</fullName>
    </submittedName>
</protein>
<dbReference type="AlphaFoldDB" id="A0A518G4B7"/>
<accession>A0A518G4B7</accession>
<evidence type="ECO:0000313" key="1">
    <source>
        <dbReference type="EMBL" id="QDV23432.1"/>
    </source>
</evidence>
<dbReference type="Proteomes" id="UP000318017">
    <property type="component" value="Chromosome"/>
</dbReference>
<organism evidence="1 2">
    <name type="scientific">Aureliella helgolandensis</name>
    <dbReference type="NCBI Taxonomy" id="2527968"/>
    <lineage>
        <taxon>Bacteria</taxon>
        <taxon>Pseudomonadati</taxon>
        <taxon>Planctomycetota</taxon>
        <taxon>Planctomycetia</taxon>
        <taxon>Pirellulales</taxon>
        <taxon>Pirellulaceae</taxon>
        <taxon>Aureliella</taxon>
    </lineage>
</organism>
<reference evidence="1 2" key="1">
    <citation type="submission" date="2019-02" db="EMBL/GenBank/DDBJ databases">
        <title>Deep-cultivation of Planctomycetes and their phenomic and genomic characterization uncovers novel biology.</title>
        <authorList>
            <person name="Wiegand S."/>
            <person name="Jogler M."/>
            <person name="Boedeker C."/>
            <person name="Pinto D."/>
            <person name="Vollmers J."/>
            <person name="Rivas-Marin E."/>
            <person name="Kohn T."/>
            <person name="Peeters S.H."/>
            <person name="Heuer A."/>
            <person name="Rast P."/>
            <person name="Oberbeckmann S."/>
            <person name="Bunk B."/>
            <person name="Jeske O."/>
            <person name="Meyerdierks A."/>
            <person name="Storesund J.E."/>
            <person name="Kallscheuer N."/>
            <person name="Luecker S."/>
            <person name="Lage O.M."/>
            <person name="Pohl T."/>
            <person name="Merkel B.J."/>
            <person name="Hornburger P."/>
            <person name="Mueller R.-W."/>
            <person name="Bruemmer F."/>
            <person name="Labrenz M."/>
            <person name="Spormann A.M."/>
            <person name="Op den Camp H."/>
            <person name="Overmann J."/>
            <person name="Amann R."/>
            <person name="Jetten M.S.M."/>
            <person name="Mascher T."/>
            <person name="Medema M.H."/>
            <person name="Devos D.P."/>
            <person name="Kaster A.-K."/>
            <person name="Ovreas L."/>
            <person name="Rohde M."/>
            <person name="Galperin M.Y."/>
            <person name="Jogler C."/>
        </authorList>
    </citation>
    <scope>NUCLEOTIDE SEQUENCE [LARGE SCALE GENOMIC DNA]</scope>
    <source>
        <strain evidence="1 2">Q31a</strain>
    </source>
</reference>
<dbReference type="EMBL" id="CP036298">
    <property type="protein sequence ID" value="QDV23432.1"/>
    <property type="molecule type" value="Genomic_DNA"/>
</dbReference>
<keyword evidence="2" id="KW-1185">Reference proteome</keyword>
<name>A0A518G4B7_9BACT</name>